<gene>
    <name evidence="2" type="ORF">SteCoe_6111</name>
</gene>
<dbReference type="OrthoDB" id="326694at2759"/>
<accession>A0A1R2CQS1</accession>
<name>A0A1R2CQS1_9CILI</name>
<evidence type="ECO:0000313" key="3">
    <source>
        <dbReference type="Proteomes" id="UP000187209"/>
    </source>
</evidence>
<feature type="compositionally biased region" description="Basic and acidic residues" evidence="1">
    <location>
        <begin position="188"/>
        <end position="211"/>
    </location>
</feature>
<feature type="compositionally biased region" description="Polar residues" evidence="1">
    <location>
        <begin position="152"/>
        <end position="161"/>
    </location>
</feature>
<feature type="compositionally biased region" description="Basic and acidic residues" evidence="1">
    <location>
        <begin position="25"/>
        <end position="44"/>
    </location>
</feature>
<evidence type="ECO:0000256" key="1">
    <source>
        <dbReference type="SAM" id="MobiDB-lite"/>
    </source>
</evidence>
<comment type="caution">
    <text evidence="2">The sequence shown here is derived from an EMBL/GenBank/DDBJ whole genome shotgun (WGS) entry which is preliminary data.</text>
</comment>
<dbReference type="Proteomes" id="UP000187209">
    <property type="component" value="Unassembled WGS sequence"/>
</dbReference>
<feature type="region of interest" description="Disordered" evidence="1">
    <location>
        <begin position="137"/>
        <end position="161"/>
    </location>
</feature>
<dbReference type="EMBL" id="MPUH01000083">
    <property type="protein sequence ID" value="OMJ91323.1"/>
    <property type="molecule type" value="Genomic_DNA"/>
</dbReference>
<organism evidence="2 3">
    <name type="scientific">Stentor coeruleus</name>
    <dbReference type="NCBI Taxonomy" id="5963"/>
    <lineage>
        <taxon>Eukaryota</taxon>
        <taxon>Sar</taxon>
        <taxon>Alveolata</taxon>
        <taxon>Ciliophora</taxon>
        <taxon>Postciliodesmatophora</taxon>
        <taxon>Heterotrichea</taxon>
        <taxon>Heterotrichida</taxon>
        <taxon>Stentoridae</taxon>
        <taxon>Stentor</taxon>
    </lineage>
</organism>
<feature type="compositionally biased region" description="Polar residues" evidence="1">
    <location>
        <begin position="51"/>
        <end position="80"/>
    </location>
</feature>
<protein>
    <submittedName>
        <fullName evidence="2">Uncharacterized protein</fullName>
    </submittedName>
</protein>
<dbReference type="AlphaFoldDB" id="A0A1R2CQS1"/>
<feature type="compositionally biased region" description="Polar residues" evidence="1">
    <location>
        <begin position="176"/>
        <end position="185"/>
    </location>
</feature>
<keyword evidence="3" id="KW-1185">Reference proteome</keyword>
<evidence type="ECO:0000313" key="2">
    <source>
        <dbReference type="EMBL" id="OMJ91323.1"/>
    </source>
</evidence>
<reference evidence="2 3" key="1">
    <citation type="submission" date="2016-11" db="EMBL/GenBank/DDBJ databases">
        <title>The macronuclear genome of Stentor coeruleus: a giant cell with tiny introns.</title>
        <authorList>
            <person name="Slabodnick M."/>
            <person name="Ruby J.G."/>
            <person name="Reiff S.B."/>
            <person name="Swart E.C."/>
            <person name="Gosai S."/>
            <person name="Prabakaran S."/>
            <person name="Witkowska E."/>
            <person name="Larue G.E."/>
            <person name="Fisher S."/>
            <person name="Freeman R.M."/>
            <person name="Gunawardena J."/>
            <person name="Chu W."/>
            <person name="Stover N.A."/>
            <person name="Gregory B.D."/>
            <person name="Nowacki M."/>
            <person name="Derisi J."/>
            <person name="Roy S.W."/>
            <person name="Marshall W.F."/>
            <person name="Sood P."/>
        </authorList>
    </citation>
    <scope>NUCLEOTIDE SEQUENCE [LARGE SCALE GENOMIC DNA]</scope>
    <source>
        <strain evidence="2">WM001</strain>
    </source>
</reference>
<sequence>MKEELEKLNKSLEEPKNSLKSMKKPPPEIKTPKKVDRRNEETPRFQKISPHKNSASPIRNKQNSRHSSPARNISMNSWKTSKPPMKPRVIPKYLQNVDSKIKDDVQKDIANYKSFCESMREESPEKSSLSLIDFLEKPPSNELQRKSDLTPGKSNSFTINSEARLNTLEGTFTKQNISHKVQSSDEIPLDKDFDTPRYPTEFKKDPIEKYLPKNPQPHNQLSKDDPIRSPPLPQYKSLPQKIPDVLSSEDPYIDPDQSIREEDLQPSNVLQIADNFLSGPLMSEFCSFDNSSERSRQISSQQVPPLDLLGSDENFMTFRQRWDEAIKNIRQKLDTDSRRKDYRKNTTSREYYSGRSSGMMMVQTPSPIPYDNKLGPMCQDASYSKYF</sequence>
<feature type="compositionally biased region" description="Basic and acidic residues" evidence="1">
    <location>
        <begin position="1"/>
        <end position="17"/>
    </location>
</feature>
<feature type="region of interest" description="Disordered" evidence="1">
    <location>
        <begin position="1"/>
        <end position="88"/>
    </location>
</feature>
<proteinExistence type="predicted"/>
<feature type="region of interest" description="Disordered" evidence="1">
    <location>
        <begin position="176"/>
        <end position="262"/>
    </location>
</feature>